<protein>
    <submittedName>
        <fullName evidence="1">Neck protein</fullName>
    </submittedName>
</protein>
<organism evidence="1">
    <name type="scientific">Siphoviridae sp. ctrgt10</name>
    <dbReference type="NCBI Taxonomy" id="2826479"/>
    <lineage>
        <taxon>Viruses</taxon>
        <taxon>Duplodnaviria</taxon>
        <taxon>Heunggongvirae</taxon>
        <taxon>Uroviricota</taxon>
        <taxon>Caudoviricetes</taxon>
    </lineage>
</organism>
<name>A0A8S5M7C9_9CAUD</name>
<reference evidence="1" key="1">
    <citation type="journal article" date="2021" name="Proc. Natl. Acad. Sci. U.S.A.">
        <title>A Catalog of Tens of Thousands of Viruses from Human Metagenomes Reveals Hidden Associations with Chronic Diseases.</title>
        <authorList>
            <person name="Tisza M.J."/>
            <person name="Buck C.B."/>
        </authorList>
    </citation>
    <scope>NUCLEOTIDE SEQUENCE</scope>
    <source>
        <strain evidence="1">Ctrgt10</strain>
    </source>
</reference>
<evidence type="ECO:0000313" key="1">
    <source>
        <dbReference type="EMBL" id="DAD78072.1"/>
    </source>
</evidence>
<proteinExistence type="predicted"/>
<sequence>MDFKAIIEEVKSNVTGGGILECELSDEQFGKIINTSFREIQRYIDDTRLMTVPYSPCIDLSDKSVSAVVRVYRAVGYMAGDASAREEGLPADPMYMAQWQLFSGPGSMYNIDNFAMNYGAWNTALQIKNTVSTDLIFRYERYNSKLYINCPYDKPQNITIEYVPRYNNVDEIKSDFWIDNLLQLAIAHAKIALGRLRTRFTQDNALWKQDGETILAEGQEELKTIREKLDAASQLCYPVD</sequence>
<dbReference type="EMBL" id="BK014839">
    <property type="protein sequence ID" value="DAD78072.1"/>
    <property type="molecule type" value="Genomic_DNA"/>
</dbReference>
<accession>A0A8S5M7C9</accession>